<sequence length="503" mass="51506">MDAFQRIGDRPVSETTQRRVSVTALMTALLAACMAFQLNASMLSPALVTIEQELNTTAAAVALTQTAFFTSAALFSLFLPRLGDIIGRKKVLGGMLAVLTVGSVVAALAPSVEVLFLARLIQGVSGPTVALSMIMLRVVVTEPKRYGTLMGIIAAVNGGIAGVDAIAGGYLAQNHGFASVFWTMAVVGAIAAALVIFAVPESSAAKKDKMDWVGVVPLVISVGTLLTAFNEAGKLAAANWLLVAGLIVVAVVAFTVFWKVENRTDHPLIATYLLKQRSTWALLLTTLLTMTGVFAVMNGILPALAQDGVVGFGMGAEASAWWTITPYALAGLVIGPFAGRLAGSWGYAKVLRIGTIGSVIALALMLPVVGSDSRLGLLAVSILVGITYAGIGNVMLSGLGVMLSPKENPGFLPGLNAGAFNLGAGLSFAVIYAAKTATTAADGSGTEGYYGGIIAGVVILALALAVSFLIPKPVQAETVIEPKAADAGDRTGSEPVGAGTSAR</sequence>
<evidence type="ECO:0000256" key="3">
    <source>
        <dbReference type="ARBA" id="ARBA00022692"/>
    </source>
</evidence>
<feature type="domain" description="Major facilitator superfamily (MFS) profile" evidence="8">
    <location>
        <begin position="25"/>
        <end position="474"/>
    </location>
</feature>
<feature type="transmembrane region" description="Helical" evidence="7">
    <location>
        <begin position="320"/>
        <end position="338"/>
    </location>
</feature>
<dbReference type="EMBL" id="CP076022">
    <property type="protein sequence ID" value="QWC10651.1"/>
    <property type="molecule type" value="Genomic_DNA"/>
</dbReference>
<evidence type="ECO:0000256" key="2">
    <source>
        <dbReference type="ARBA" id="ARBA00022448"/>
    </source>
</evidence>
<evidence type="ECO:0000259" key="8">
    <source>
        <dbReference type="PROSITE" id="PS50850"/>
    </source>
</evidence>
<dbReference type="PANTHER" id="PTHR42718">
    <property type="entry name" value="MAJOR FACILITATOR SUPERFAMILY MULTIDRUG TRANSPORTER MFSC"/>
    <property type="match status" value="1"/>
</dbReference>
<feature type="transmembrane region" description="Helical" evidence="7">
    <location>
        <begin position="177"/>
        <end position="199"/>
    </location>
</feature>
<comment type="subcellular location">
    <subcellularLocation>
        <location evidence="1">Cell membrane</location>
        <topology evidence="1">Multi-pass membrane protein</topology>
    </subcellularLocation>
</comment>
<organism evidence="9 10">
    <name type="scientific">Arthrobacter jiangjiafuii</name>
    <dbReference type="NCBI Taxonomy" id="2817475"/>
    <lineage>
        <taxon>Bacteria</taxon>
        <taxon>Bacillati</taxon>
        <taxon>Actinomycetota</taxon>
        <taxon>Actinomycetes</taxon>
        <taxon>Micrococcales</taxon>
        <taxon>Micrococcaceae</taxon>
        <taxon>Arthrobacter</taxon>
    </lineage>
</organism>
<dbReference type="SUPFAM" id="SSF103473">
    <property type="entry name" value="MFS general substrate transporter"/>
    <property type="match status" value="1"/>
</dbReference>
<dbReference type="PANTHER" id="PTHR42718:SF9">
    <property type="entry name" value="MAJOR FACILITATOR SUPERFAMILY MULTIDRUG TRANSPORTER MFSC"/>
    <property type="match status" value="1"/>
</dbReference>
<keyword evidence="3 7" id="KW-0812">Transmembrane</keyword>
<evidence type="ECO:0000313" key="9">
    <source>
        <dbReference type="EMBL" id="QWC10651.1"/>
    </source>
</evidence>
<feature type="transmembrane region" description="Helical" evidence="7">
    <location>
        <begin position="91"/>
        <end position="110"/>
    </location>
</feature>
<feature type="transmembrane region" description="Helical" evidence="7">
    <location>
        <begin position="279"/>
        <end position="300"/>
    </location>
</feature>
<evidence type="ECO:0000256" key="1">
    <source>
        <dbReference type="ARBA" id="ARBA00004651"/>
    </source>
</evidence>
<evidence type="ECO:0000313" key="10">
    <source>
        <dbReference type="Proteomes" id="UP000676885"/>
    </source>
</evidence>
<feature type="transmembrane region" description="Helical" evidence="7">
    <location>
        <begin position="116"/>
        <end position="136"/>
    </location>
</feature>
<evidence type="ECO:0000256" key="5">
    <source>
        <dbReference type="ARBA" id="ARBA00023136"/>
    </source>
</evidence>
<dbReference type="Gene3D" id="1.20.1250.20">
    <property type="entry name" value="MFS general substrate transporter like domains"/>
    <property type="match status" value="1"/>
</dbReference>
<keyword evidence="4 7" id="KW-1133">Transmembrane helix</keyword>
<feature type="transmembrane region" description="Helical" evidence="7">
    <location>
        <begin position="235"/>
        <end position="258"/>
    </location>
</feature>
<dbReference type="Gene3D" id="1.20.1720.10">
    <property type="entry name" value="Multidrug resistance protein D"/>
    <property type="match status" value="1"/>
</dbReference>
<dbReference type="GO" id="GO:0022857">
    <property type="term" value="F:transmembrane transporter activity"/>
    <property type="evidence" value="ECO:0007669"/>
    <property type="project" value="InterPro"/>
</dbReference>
<dbReference type="PROSITE" id="PS51257">
    <property type="entry name" value="PROKAR_LIPOPROTEIN"/>
    <property type="match status" value="1"/>
</dbReference>
<reference evidence="9 10" key="1">
    <citation type="submission" date="2021-05" db="EMBL/GenBank/DDBJ databases">
        <title>Novel species in genus Arthrobacter.</title>
        <authorList>
            <person name="Zhang G."/>
        </authorList>
    </citation>
    <scope>NUCLEOTIDE SEQUENCE [LARGE SCALE GENOMIC DNA]</scope>
    <source>
        <strain evidence="10">zg-ZUI227</strain>
    </source>
</reference>
<feature type="transmembrane region" description="Helical" evidence="7">
    <location>
        <begin position="375"/>
        <end position="403"/>
    </location>
</feature>
<gene>
    <name evidence="9" type="ORF">KKR91_03175</name>
</gene>
<keyword evidence="2" id="KW-0813">Transport</keyword>
<dbReference type="Proteomes" id="UP000676885">
    <property type="component" value="Chromosome"/>
</dbReference>
<proteinExistence type="predicted"/>
<feature type="transmembrane region" description="Helical" evidence="7">
    <location>
        <begin position="449"/>
        <end position="470"/>
    </location>
</feature>
<accession>A0A975M638</accession>
<evidence type="ECO:0000256" key="4">
    <source>
        <dbReference type="ARBA" id="ARBA00022989"/>
    </source>
</evidence>
<dbReference type="PROSITE" id="PS50850">
    <property type="entry name" value="MFS"/>
    <property type="match status" value="1"/>
</dbReference>
<evidence type="ECO:0000256" key="6">
    <source>
        <dbReference type="SAM" id="MobiDB-lite"/>
    </source>
</evidence>
<feature type="transmembrane region" description="Helical" evidence="7">
    <location>
        <begin position="58"/>
        <end position="79"/>
    </location>
</feature>
<feature type="transmembrane region" description="Helical" evidence="7">
    <location>
        <begin position="211"/>
        <end position="229"/>
    </location>
</feature>
<dbReference type="GO" id="GO:0005886">
    <property type="term" value="C:plasma membrane"/>
    <property type="evidence" value="ECO:0007669"/>
    <property type="project" value="UniProtKB-SubCell"/>
</dbReference>
<dbReference type="AlphaFoldDB" id="A0A975M638"/>
<dbReference type="Pfam" id="PF07690">
    <property type="entry name" value="MFS_1"/>
    <property type="match status" value="1"/>
</dbReference>
<feature type="transmembrane region" description="Helical" evidence="7">
    <location>
        <begin position="20"/>
        <end position="38"/>
    </location>
</feature>
<feature type="transmembrane region" description="Helical" evidence="7">
    <location>
        <begin position="148"/>
        <end position="171"/>
    </location>
</feature>
<keyword evidence="10" id="KW-1185">Reference proteome</keyword>
<feature type="transmembrane region" description="Helical" evidence="7">
    <location>
        <begin position="415"/>
        <end position="434"/>
    </location>
</feature>
<dbReference type="InterPro" id="IPR036259">
    <property type="entry name" value="MFS_trans_sf"/>
</dbReference>
<evidence type="ECO:0000256" key="7">
    <source>
        <dbReference type="SAM" id="Phobius"/>
    </source>
</evidence>
<dbReference type="KEGG" id="ajg:KKR91_03175"/>
<name>A0A975M638_9MICC</name>
<feature type="region of interest" description="Disordered" evidence="6">
    <location>
        <begin position="484"/>
        <end position="503"/>
    </location>
</feature>
<dbReference type="InterPro" id="IPR020846">
    <property type="entry name" value="MFS_dom"/>
</dbReference>
<dbReference type="InterPro" id="IPR011701">
    <property type="entry name" value="MFS"/>
</dbReference>
<protein>
    <submittedName>
        <fullName evidence="9">MFS transporter</fullName>
    </submittedName>
</protein>
<feature type="transmembrane region" description="Helical" evidence="7">
    <location>
        <begin position="350"/>
        <end position="369"/>
    </location>
</feature>
<keyword evidence="5 7" id="KW-0472">Membrane</keyword>